<dbReference type="RefSeq" id="WP_206722924.1">
    <property type="nucleotide sequence ID" value="NZ_CP071090.1"/>
</dbReference>
<evidence type="ECO:0000256" key="4">
    <source>
        <dbReference type="ARBA" id="ARBA00023004"/>
    </source>
</evidence>
<accession>A0ABX7NVC5</accession>
<feature type="domain" description="Fe2OG dioxygenase" evidence="6">
    <location>
        <begin position="180"/>
        <end position="283"/>
    </location>
</feature>
<evidence type="ECO:0000259" key="6">
    <source>
        <dbReference type="PROSITE" id="PS51471"/>
    </source>
</evidence>
<dbReference type="EMBL" id="CP071090">
    <property type="protein sequence ID" value="QSQ21346.1"/>
    <property type="molecule type" value="Genomic_DNA"/>
</dbReference>
<evidence type="ECO:0000256" key="5">
    <source>
        <dbReference type="RuleBase" id="RU003682"/>
    </source>
</evidence>
<sequence length="340" mass="37585">MAGTDSAHRGLPVIDMASLFDASRTTERASVAREIELACRDSGFFYVTGHGVSEDVLSRLEHESRRFFALPESAKQALSMERGGAAWRGWFPLGGELTSGKPDRKEGLYLGTELGREHPRVQAGWPLHGANLWPAELPELRGAVLDYMAGVTRAAHALMEGVALSLGLDADYFRRHYTAEPTVLFRIFHYPAEPEPADGEERWGVGEHTDYGLLTLLAQDVHGGLQVKTPRGWIAAPPLPGTLVCNIGDMLDRMTGGWYRSTPHRVKNVSGKDRMSFPLFFDPDFAAEVKPLPRTTGADVDEDRARRWDGASVHAFQGTYGDYLLGKVSKVFPQLVRRVL</sequence>
<evidence type="ECO:0000256" key="3">
    <source>
        <dbReference type="ARBA" id="ARBA00023002"/>
    </source>
</evidence>
<dbReference type="InterPro" id="IPR005123">
    <property type="entry name" value="Oxoglu/Fe-dep_dioxygenase_dom"/>
</dbReference>
<dbReference type="InterPro" id="IPR044861">
    <property type="entry name" value="IPNS-like_FE2OG_OXY"/>
</dbReference>
<protein>
    <submittedName>
        <fullName evidence="7">Isopenicillin N synthase family oxygenase</fullName>
    </submittedName>
</protein>
<dbReference type="PANTHER" id="PTHR10209:SF881">
    <property type="entry name" value="FI07970P-RELATED"/>
    <property type="match status" value="1"/>
</dbReference>
<dbReference type="Pfam" id="PF14226">
    <property type="entry name" value="DIOX_N"/>
    <property type="match status" value="1"/>
</dbReference>
<keyword evidence="4 5" id="KW-0408">Iron</keyword>
<dbReference type="PANTHER" id="PTHR10209">
    <property type="entry name" value="OXIDOREDUCTASE, 2OG-FE II OXYGENASE FAMILY PROTEIN"/>
    <property type="match status" value="1"/>
</dbReference>
<dbReference type="InterPro" id="IPR026992">
    <property type="entry name" value="DIOX_N"/>
</dbReference>
<keyword evidence="2 5" id="KW-0479">Metal-binding</keyword>
<name>A0ABX7NVC5_9BACT</name>
<dbReference type="Proteomes" id="UP000662747">
    <property type="component" value="Chromosome"/>
</dbReference>
<evidence type="ECO:0000256" key="1">
    <source>
        <dbReference type="ARBA" id="ARBA00008056"/>
    </source>
</evidence>
<evidence type="ECO:0000313" key="8">
    <source>
        <dbReference type="Proteomes" id="UP000662747"/>
    </source>
</evidence>
<dbReference type="Gene3D" id="2.60.120.330">
    <property type="entry name" value="B-lactam Antibiotic, Isopenicillin N Synthase, Chain"/>
    <property type="match status" value="1"/>
</dbReference>
<comment type="similarity">
    <text evidence="1 5">Belongs to the iron/ascorbate-dependent oxidoreductase family.</text>
</comment>
<dbReference type="Pfam" id="PF03171">
    <property type="entry name" value="2OG-FeII_Oxy"/>
    <property type="match status" value="1"/>
</dbReference>
<keyword evidence="8" id="KW-1185">Reference proteome</keyword>
<evidence type="ECO:0000256" key="2">
    <source>
        <dbReference type="ARBA" id="ARBA00022723"/>
    </source>
</evidence>
<gene>
    <name evidence="7" type="ORF">JY651_40195</name>
</gene>
<proteinExistence type="inferred from homology"/>
<evidence type="ECO:0000313" key="7">
    <source>
        <dbReference type="EMBL" id="QSQ21346.1"/>
    </source>
</evidence>
<dbReference type="InterPro" id="IPR027443">
    <property type="entry name" value="IPNS-like_sf"/>
</dbReference>
<reference evidence="7 8" key="1">
    <citation type="submission" date="2021-02" db="EMBL/GenBank/DDBJ databases">
        <title>De Novo genome assembly of isolated myxobacteria.</title>
        <authorList>
            <person name="Stevens D.C."/>
        </authorList>
    </citation>
    <scope>NUCLEOTIDE SEQUENCE [LARGE SCALE GENOMIC DNA]</scope>
    <source>
        <strain evidence="8">SCPEA02</strain>
    </source>
</reference>
<keyword evidence="3 5" id="KW-0560">Oxidoreductase</keyword>
<dbReference type="PROSITE" id="PS51471">
    <property type="entry name" value="FE2OG_OXY"/>
    <property type="match status" value="1"/>
</dbReference>
<dbReference type="SUPFAM" id="SSF51197">
    <property type="entry name" value="Clavaminate synthase-like"/>
    <property type="match status" value="1"/>
</dbReference>
<organism evidence="7 8">
    <name type="scientific">Pyxidicoccus parkwayensis</name>
    <dbReference type="NCBI Taxonomy" id="2813578"/>
    <lineage>
        <taxon>Bacteria</taxon>
        <taxon>Pseudomonadati</taxon>
        <taxon>Myxococcota</taxon>
        <taxon>Myxococcia</taxon>
        <taxon>Myxococcales</taxon>
        <taxon>Cystobacterineae</taxon>
        <taxon>Myxococcaceae</taxon>
        <taxon>Pyxidicoccus</taxon>
    </lineage>
</organism>
<dbReference type="PRINTS" id="PR00682">
    <property type="entry name" value="IPNSYNTHASE"/>
</dbReference>